<dbReference type="GeneID" id="39852275"/>
<protein>
    <submittedName>
        <fullName evidence="2">Uncharacterized protein</fullName>
    </submittedName>
</protein>
<keyword evidence="1" id="KW-0472">Membrane</keyword>
<feature type="transmembrane region" description="Helical" evidence="1">
    <location>
        <begin position="41"/>
        <end position="58"/>
    </location>
</feature>
<evidence type="ECO:0000313" key="2">
    <source>
        <dbReference type="EMBL" id="ELY49756.1"/>
    </source>
</evidence>
<sequence length="102" mass="11359">MPMLEWFGGVSNVVNLTIPLFGLALLVTLREITETNRSWQYIAAAFCCWAGVRLVIALRDGTLVAVPRLVGANLAVLLLVGFFVLFFRGLFDVWRLRDTATT</sequence>
<evidence type="ECO:0000256" key="1">
    <source>
        <dbReference type="SAM" id="Phobius"/>
    </source>
</evidence>
<gene>
    <name evidence="2" type="ORF">C494_07075</name>
</gene>
<accession>L9WKK7</accession>
<name>L9WKK7_9EURY</name>
<organism evidence="2 3">
    <name type="scientific">Natronorubrum bangense JCM 10635</name>
    <dbReference type="NCBI Taxonomy" id="1227500"/>
    <lineage>
        <taxon>Archaea</taxon>
        <taxon>Methanobacteriati</taxon>
        <taxon>Methanobacteriota</taxon>
        <taxon>Stenosarchaea group</taxon>
        <taxon>Halobacteria</taxon>
        <taxon>Halobacteriales</taxon>
        <taxon>Natrialbaceae</taxon>
        <taxon>Natronorubrum</taxon>
    </lineage>
</organism>
<dbReference type="Proteomes" id="UP000011690">
    <property type="component" value="Unassembled WGS sequence"/>
</dbReference>
<evidence type="ECO:0000313" key="3">
    <source>
        <dbReference type="Proteomes" id="UP000011690"/>
    </source>
</evidence>
<dbReference type="PATRIC" id="fig|1227500.6.peg.1427"/>
<keyword evidence="1" id="KW-0812">Transmembrane</keyword>
<dbReference type="EMBL" id="AOHY01000016">
    <property type="protein sequence ID" value="ELY49756.1"/>
    <property type="molecule type" value="Genomic_DNA"/>
</dbReference>
<feature type="transmembrane region" description="Helical" evidence="1">
    <location>
        <begin position="6"/>
        <end position="29"/>
    </location>
</feature>
<dbReference type="eggNOG" id="arCOG13443">
    <property type="taxonomic scope" value="Archaea"/>
</dbReference>
<dbReference type="RefSeq" id="WP_006065582.1">
    <property type="nucleotide sequence ID" value="NZ_AOHY01000016.1"/>
</dbReference>
<keyword evidence="1" id="KW-1133">Transmembrane helix</keyword>
<dbReference type="AlphaFoldDB" id="L9WKK7"/>
<proteinExistence type="predicted"/>
<keyword evidence="3" id="KW-1185">Reference proteome</keyword>
<dbReference type="STRING" id="1227500.C494_07075"/>
<comment type="caution">
    <text evidence="2">The sequence shown here is derived from an EMBL/GenBank/DDBJ whole genome shotgun (WGS) entry which is preliminary data.</text>
</comment>
<reference evidence="2 3" key="1">
    <citation type="journal article" date="2014" name="PLoS Genet.">
        <title>Phylogenetically driven sequencing of extremely halophilic archaea reveals strategies for static and dynamic osmo-response.</title>
        <authorList>
            <person name="Becker E.A."/>
            <person name="Seitzer P.M."/>
            <person name="Tritt A."/>
            <person name="Larsen D."/>
            <person name="Krusor M."/>
            <person name="Yao A.I."/>
            <person name="Wu D."/>
            <person name="Madern D."/>
            <person name="Eisen J.A."/>
            <person name="Darling A.E."/>
            <person name="Facciotti M.T."/>
        </authorList>
    </citation>
    <scope>NUCLEOTIDE SEQUENCE [LARGE SCALE GENOMIC DNA]</scope>
    <source>
        <strain evidence="2 3">JCM 10635</strain>
    </source>
</reference>
<feature type="transmembrane region" description="Helical" evidence="1">
    <location>
        <begin position="70"/>
        <end position="91"/>
    </location>
</feature>